<dbReference type="Pfam" id="PF00225">
    <property type="entry name" value="Kinesin"/>
    <property type="match status" value="1"/>
</dbReference>
<feature type="region of interest" description="Disordered" evidence="4">
    <location>
        <begin position="295"/>
        <end position="319"/>
    </location>
</feature>
<dbReference type="PANTHER" id="PTHR47972">
    <property type="entry name" value="KINESIN-LIKE PROTEIN KLP-3"/>
    <property type="match status" value="1"/>
</dbReference>
<feature type="domain" description="Kinesin motor" evidence="5">
    <location>
        <begin position="389"/>
        <end position="644"/>
    </location>
</feature>
<keyword evidence="7" id="KW-1185">Reference proteome</keyword>
<evidence type="ECO:0000259" key="5">
    <source>
        <dbReference type="PROSITE" id="PS50067"/>
    </source>
</evidence>
<organism evidence="6 7">
    <name type="scientific">Tetradesmus obliquus</name>
    <name type="common">Green alga</name>
    <name type="synonym">Acutodesmus obliquus</name>
    <dbReference type="NCBI Taxonomy" id="3088"/>
    <lineage>
        <taxon>Eukaryota</taxon>
        <taxon>Viridiplantae</taxon>
        <taxon>Chlorophyta</taxon>
        <taxon>core chlorophytes</taxon>
        <taxon>Chlorophyceae</taxon>
        <taxon>CS clade</taxon>
        <taxon>Sphaeropleales</taxon>
        <taxon>Scenedesmaceae</taxon>
        <taxon>Tetradesmus</taxon>
    </lineage>
</organism>
<dbReference type="InterPro" id="IPR027640">
    <property type="entry name" value="Kinesin-like_fam"/>
</dbReference>
<protein>
    <recommendedName>
        <fullName evidence="5">Kinesin motor domain-containing protein</fullName>
    </recommendedName>
</protein>
<accession>A0ABY8TR24</accession>
<dbReference type="Proteomes" id="UP001244341">
    <property type="component" value="Chromosome 2b"/>
</dbReference>
<evidence type="ECO:0000313" key="6">
    <source>
        <dbReference type="EMBL" id="WIA10838.1"/>
    </source>
</evidence>
<evidence type="ECO:0000313" key="7">
    <source>
        <dbReference type="Proteomes" id="UP001244341"/>
    </source>
</evidence>
<keyword evidence="2" id="KW-0547">Nucleotide-binding</keyword>
<dbReference type="SMART" id="SM00129">
    <property type="entry name" value="KISc"/>
    <property type="match status" value="1"/>
</dbReference>
<feature type="coiled-coil region" evidence="3">
    <location>
        <begin position="208"/>
        <end position="277"/>
    </location>
</feature>
<dbReference type="EMBL" id="CP126209">
    <property type="protein sequence ID" value="WIA10838.1"/>
    <property type="molecule type" value="Genomic_DNA"/>
</dbReference>
<evidence type="ECO:0000256" key="3">
    <source>
        <dbReference type="SAM" id="Coils"/>
    </source>
</evidence>
<proteinExistence type="inferred from homology"/>
<dbReference type="Gene3D" id="3.40.850.10">
    <property type="entry name" value="Kinesin motor domain"/>
    <property type="match status" value="1"/>
</dbReference>
<evidence type="ECO:0000256" key="4">
    <source>
        <dbReference type="SAM" id="MobiDB-lite"/>
    </source>
</evidence>
<sequence>MDTALQNKASQVAEVAKKYAARFGEKGTSFYFGIDVNGELEAVKGLVGRGELAMAQKRVDDMSAKVYGNGPDTKQVNAAMEAFKSGKPPKDQLTNASTLTMLEFTLQVGAWYREQYDRTLQEQRALLAERDNLGAQLQLSTSEIYDLKLLKTELEVKLAEVQADLQQQLSLARETASQLAAKFEELRIQHANNRQEFEAGRRTHQMEVQKLSESHEEATLKVAEAKKAEAELDAALSGVKQSLEQMTTERAGLSAELQNTRRQLDEATGEAQLLARKMLAVDVRLQQGVASMTLNSNRSSTRRAQLVPRVSSSSSSKAGGAVEQLKSALESLRAPTLSQQLTKRIDGLADRMIGLKDAPDGTEMSKVQKETMLSLTRALWDLTEDIASTVRIYVRVKPPGAPAGSGQQQSTISTGATHLTLQCDLTGPKRYDGFFAVYDELKTTEQLYDSDAFVRLMTQVSTGYHVVMFGYGASGAGKTFTLLGDGAKNYGLLQLALTRIKDVKSAKLLHAFELYADEVVYTTNDRKAHGQVIWLTSRSSGTMTMASMLAKGNVTDESKQLQLGGDYTADPAGMASLNSDLKAIDDHRQGRQRTNQKTPNNTRSSRSHLFLTYEVKAGGTTGYLTVVDMAGREEPRWAVMPVRS</sequence>
<keyword evidence="3" id="KW-0175">Coiled coil</keyword>
<keyword evidence="1 2" id="KW-0505">Motor protein</keyword>
<dbReference type="InterPro" id="IPR001752">
    <property type="entry name" value="Kinesin_motor_dom"/>
</dbReference>
<feature type="coiled-coil region" evidence="3">
    <location>
        <begin position="151"/>
        <end position="182"/>
    </location>
</feature>
<evidence type="ECO:0000256" key="1">
    <source>
        <dbReference type="ARBA" id="ARBA00023175"/>
    </source>
</evidence>
<keyword evidence="2" id="KW-0067">ATP-binding</keyword>
<dbReference type="InterPro" id="IPR027417">
    <property type="entry name" value="P-loop_NTPase"/>
</dbReference>
<gene>
    <name evidence="6" type="ORF">OEZ85_011004</name>
</gene>
<dbReference type="InterPro" id="IPR036961">
    <property type="entry name" value="Kinesin_motor_dom_sf"/>
</dbReference>
<dbReference type="PROSITE" id="PS50067">
    <property type="entry name" value="KINESIN_MOTOR_2"/>
    <property type="match status" value="1"/>
</dbReference>
<feature type="region of interest" description="Disordered" evidence="4">
    <location>
        <begin position="588"/>
        <end position="607"/>
    </location>
</feature>
<comment type="similarity">
    <text evidence="2">Belongs to the TRAFAC class myosin-kinesin ATPase superfamily. Kinesin family.</text>
</comment>
<evidence type="ECO:0000256" key="2">
    <source>
        <dbReference type="PROSITE-ProRule" id="PRU00283"/>
    </source>
</evidence>
<feature type="compositionally biased region" description="Polar residues" evidence="4">
    <location>
        <begin position="592"/>
        <end position="604"/>
    </location>
</feature>
<dbReference type="PRINTS" id="PR00380">
    <property type="entry name" value="KINESINHEAVY"/>
</dbReference>
<name>A0ABY8TR24_TETOB</name>
<feature type="binding site" evidence="2">
    <location>
        <begin position="472"/>
        <end position="479"/>
    </location>
    <ligand>
        <name>ATP</name>
        <dbReference type="ChEBI" id="CHEBI:30616"/>
    </ligand>
</feature>
<dbReference type="SUPFAM" id="SSF52540">
    <property type="entry name" value="P-loop containing nucleoside triphosphate hydrolases"/>
    <property type="match status" value="1"/>
</dbReference>
<reference evidence="6 7" key="1">
    <citation type="submission" date="2023-05" db="EMBL/GenBank/DDBJ databases">
        <title>A 100% complete, gapless, phased diploid assembly of the Scenedesmus obliquus UTEX 3031 genome.</title>
        <authorList>
            <person name="Biondi T.C."/>
            <person name="Hanschen E.R."/>
            <person name="Kwon T."/>
            <person name="Eng W."/>
            <person name="Kruse C.P.S."/>
            <person name="Koehler S.I."/>
            <person name="Kunde Y."/>
            <person name="Gleasner C.D."/>
            <person name="You Mak K.T."/>
            <person name="Polle J."/>
            <person name="Hovde B.T."/>
            <person name="Starkenburg S.R."/>
        </authorList>
    </citation>
    <scope>NUCLEOTIDE SEQUENCE [LARGE SCALE GENOMIC DNA]</scope>
    <source>
        <strain evidence="6 7">DOE0152z</strain>
    </source>
</reference>